<evidence type="ECO:0000313" key="13">
    <source>
        <dbReference type="Proteomes" id="UP000187283"/>
    </source>
</evidence>
<feature type="domain" description="UGGT thioredoxin-like" evidence="8">
    <location>
        <begin position="74"/>
        <end position="297"/>
    </location>
</feature>
<organism evidence="12 13">
    <name type="scientific">Smittium culicis</name>
    <dbReference type="NCBI Taxonomy" id="133412"/>
    <lineage>
        <taxon>Eukaryota</taxon>
        <taxon>Fungi</taxon>
        <taxon>Fungi incertae sedis</taxon>
        <taxon>Zoopagomycota</taxon>
        <taxon>Kickxellomycotina</taxon>
        <taxon>Harpellomycetes</taxon>
        <taxon>Harpellales</taxon>
        <taxon>Legeriomycetaceae</taxon>
        <taxon>Smittium</taxon>
    </lineage>
</organism>
<evidence type="ECO:0000259" key="9">
    <source>
        <dbReference type="Pfam" id="PF18401"/>
    </source>
</evidence>
<dbReference type="Pfam" id="PF18400">
    <property type="entry name" value="Thioredoxin_12"/>
    <property type="match status" value="1"/>
</dbReference>
<dbReference type="STRING" id="133412.A0A1R1YC16"/>
<dbReference type="Pfam" id="PF18401">
    <property type="entry name" value="Thioredoxin_13"/>
    <property type="match status" value="1"/>
</dbReference>
<dbReference type="InterPro" id="IPR029044">
    <property type="entry name" value="Nucleotide-diphossugar_trans"/>
</dbReference>
<keyword evidence="13" id="KW-1185">Reference proteome</keyword>
<dbReference type="InterPro" id="IPR040692">
    <property type="entry name" value="UGGT_TRXL_3"/>
</dbReference>
<feature type="region of interest" description="Disordered" evidence="6">
    <location>
        <begin position="33"/>
        <end position="58"/>
    </location>
</feature>
<name>A0A1R1YC16_9FUNG</name>
<evidence type="ECO:0000259" key="10">
    <source>
        <dbReference type="Pfam" id="PF18402"/>
    </source>
</evidence>
<feature type="region of interest" description="Disordered" evidence="6">
    <location>
        <begin position="1868"/>
        <end position="1893"/>
    </location>
</feature>
<dbReference type="GO" id="GO:0051082">
    <property type="term" value="F:unfolded protein binding"/>
    <property type="evidence" value="ECO:0007669"/>
    <property type="project" value="TreeGrafter"/>
</dbReference>
<comment type="subcellular location">
    <subcellularLocation>
        <location evidence="2">Endoplasmic reticulum lumen</location>
    </subcellularLocation>
</comment>
<dbReference type="PANTHER" id="PTHR11226">
    <property type="entry name" value="UDP-GLUCOSE GLYCOPROTEIN:GLUCOSYLTRANSFERASE"/>
    <property type="match status" value="1"/>
</dbReference>
<evidence type="ECO:0000256" key="6">
    <source>
        <dbReference type="SAM" id="MobiDB-lite"/>
    </source>
</evidence>
<feature type="domain" description="UGGT thioredoxin-like" evidence="9">
    <location>
        <begin position="378"/>
        <end position="495"/>
    </location>
</feature>
<evidence type="ECO:0000256" key="5">
    <source>
        <dbReference type="ARBA" id="ARBA00023180"/>
    </source>
</evidence>
<dbReference type="Gene3D" id="3.90.550.10">
    <property type="entry name" value="Spore Coat Polysaccharide Biosynthesis Protein SpsA, Chain A"/>
    <property type="match status" value="1"/>
</dbReference>
<keyword evidence="12" id="KW-0808">Transferase</keyword>
<dbReference type="GO" id="GO:0003980">
    <property type="term" value="F:UDP-glucose:glycoprotein glucosyltransferase activity"/>
    <property type="evidence" value="ECO:0007669"/>
    <property type="project" value="InterPro"/>
</dbReference>
<sequence length="1893" mass="213299">MQAVNKGCRKLLLSLLVLFLFNVELFADAKKDSNSADSKNSKQHHFSTSPRSNEKPNAYNQKPIKAMLRAPFASPNILLELSEIIYYRNPSYYFNFIDYLSNNSDLFRKTPQESYEAGIVWIRNQLAKPETELDPNSIDWVIGLYDLDLSTHTKVPKLISQFQYYNSIIKKSKEYTTNLEKINSKDSSEKNAIDCYSWVWWNGKMACSQEGLEKLVETDTFYGDTYKSTDSNIPVSLSFDHTYSTNLNDKDPENIAILYGNPSSPNFSKLNSYLMHLSDLGNTKYTLRMIPPKSDDSEIIINNNPNGMEMSGYSVTLFLKSTEYKVTDESDLFSNTDGEIEGSGNEWNFGFGELNELSYNSKKPEPFLEIDNNATVVENIDKELIKNLPKNIALKVLSSPQPFEMLEWILTDFPKYTHLLTDPIQNNTFSDILKKFPTGFGDLQNIVTLNGLVIPVTKLNPFDIVDKLENERNIISSLQSLGLPNDRVIDFISSSFSLNKEKSSYGSDSDAIKFDITDKKEDRVVVGWLNDLSTDSRYKNWPSGLMSILYSQSSSLPKISENIVSTVIALDFSSIEAVQFFIETILEAIFKNYPFRFGVVPMSSSSSASAVSNSKFCKNLSDYDFSDSIISKEIFPETSDPADIMGRVFYYFYNFYGIRATSDYFTDILTLIKSKDFINKVPKNSNLVLNAAKTTYESFFSEGKYKQNLKRINKLLPSFIKDKSLYQKIAKQYEQNPLSWDDIKSDFILSALMCKHNSYISRLDLILQDPAQNSASSVNSSPKVVAFANGDEIDMPNFLTGLLTSYRKSSAFLLTGLLSGTVQNNENDLLSLIISSSPNTSYRNPLITSKCSVDSSQSSNIASKKNQVGILSLYNTQQSKSQLDKVKNWISELKYLTILPDSDSSKIPTTVWLWADLDSAIGKSRVAESIVSIIDNTINNSKQSSGFRVSISHVPKSALRSNKSPKSTDQEDENDQEDGGDEGEGGDSSNDSSTPLPISNDGKLVYLFLKLAEESNSNGSYEKNLLTMVYTKLFLSNQNTEPIAGSTLISELKSIDSNSKSKFDEKLADEVASNLNSLVSKVAESITKETNQYYHKITSGLSNLLKVNYGSNNWDSVSVFTDGFESGDLLISVSGRIFPVVKKSQAFNHNVLSFLLSREYNSRIGGAEKAFIKLISGPDSSHKNIQERKNIDTFLMALSLIEQSKIKSKSDSIFETGKGTDRLDIFEGLKGYQDLTFETSPINSKGGDSNIYAHFKAMINPISDSSQDLVPFLRTLSKIPGIKVTILVNPLPQPDSLPLRQFKRYVMNHKPLFNEKSDGSRVGVGAEFNSMPNESLLTLAMNVPSSWLVSATKSDYDLDNINLRSIDSKHGVAALFSLNSVLIEGHAQDSADRSPPSGLQVVLTNGPHLVSKQKNKVDSSVYNRDAKQKYGKIHAETIVMANLGYFQLQAQFGVYSLSTRSGRSRRLYEMICLGSESYSKCNSVIGKKYTSNTESSNNYGVIMLDSFKGVTVYPVFSKRAGMENEPILAPEKENSFVKSASNDKGVLEQAKDMIGNLFGLKSNKATEDEDENTDETEKDSKIKNKEGELVHVKEADLNIFAVASGHLYERLMSIMIASVIKHTNSTVKFWIIENFMSPSFKKFVPILAAQYNFQYEFVTYKWPHWLNSETEKQRTIWGYKILFLDVLFPLKLKRVIFVDADQIVRADLQDLSNTDLKGAPYGYVPFCDDKKEIEGYRFWKVGYWKTHLRGKPYHISALYVIDLQKFRELAAGDKLRYTYQSLSKDKNSLSNLDQDLPNNIQHQVPIFSLDQNWLWCETWCSNSGLDKAKTIDLCNNPMTKEPKLERAKRLIPEWNVYDAEIQKLRKTFNMESNSSNKKKMGEESAKQFDKQEL</sequence>
<dbReference type="InterPro" id="IPR009448">
    <property type="entry name" value="UDP-g_GGtrans"/>
</dbReference>
<keyword evidence="4" id="KW-0256">Endoplasmic reticulum</keyword>
<dbReference type="OrthoDB" id="27683at2759"/>
<dbReference type="GO" id="GO:0005788">
    <property type="term" value="C:endoplasmic reticulum lumen"/>
    <property type="evidence" value="ECO:0007669"/>
    <property type="project" value="UniProtKB-SubCell"/>
</dbReference>
<dbReference type="Pfam" id="PF18402">
    <property type="entry name" value="Thioredoxin_14"/>
    <property type="match status" value="1"/>
</dbReference>
<comment type="caution">
    <text evidence="12">The sequence shown here is derived from an EMBL/GenBank/DDBJ whole genome shotgun (WGS) entry which is preliminary data.</text>
</comment>
<dbReference type="InterPro" id="IPR040694">
    <property type="entry name" value="UGGT_TRXL_2"/>
</dbReference>
<feature type="domain" description="Glucosyltransferase 24 catalytic" evidence="11">
    <location>
        <begin position="1597"/>
        <end position="1864"/>
    </location>
</feature>
<dbReference type="GO" id="GO:0018279">
    <property type="term" value="P:protein N-linked glycosylation via asparagine"/>
    <property type="evidence" value="ECO:0007669"/>
    <property type="project" value="TreeGrafter"/>
</dbReference>
<protein>
    <submittedName>
        <fullName evidence="12">UDP-glucose:glycoprotein glucosyltransferase</fullName>
    </submittedName>
</protein>
<evidence type="ECO:0000259" key="11">
    <source>
        <dbReference type="Pfam" id="PF18404"/>
    </source>
</evidence>
<proteinExistence type="predicted"/>
<feature type="signal peptide" evidence="7">
    <location>
        <begin position="1"/>
        <end position="27"/>
    </location>
</feature>
<gene>
    <name evidence="12" type="ORF">AYI70_g1747</name>
</gene>
<feature type="compositionally biased region" description="Acidic residues" evidence="6">
    <location>
        <begin position="970"/>
        <end position="985"/>
    </location>
</feature>
<dbReference type="Pfam" id="PF18404">
    <property type="entry name" value="Glyco_transf_24"/>
    <property type="match status" value="1"/>
</dbReference>
<evidence type="ECO:0000256" key="1">
    <source>
        <dbReference type="ARBA" id="ARBA00001913"/>
    </source>
</evidence>
<evidence type="ECO:0000313" key="12">
    <source>
        <dbReference type="EMBL" id="OMJ24206.1"/>
    </source>
</evidence>
<dbReference type="GO" id="GO:0036503">
    <property type="term" value="P:ERAD pathway"/>
    <property type="evidence" value="ECO:0007669"/>
    <property type="project" value="TreeGrafter"/>
</dbReference>
<dbReference type="PANTHER" id="PTHR11226:SF0">
    <property type="entry name" value="UDP-GLUCOSE:GLYCOPROTEIN GLUCOSYLTRANSFERASE"/>
    <property type="match status" value="1"/>
</dbReference>
<dbReference type="EMBL" id="LSSN01000389">
    <property type="protein sequence ID" value="OMJ24206.1"/>
    <property type="molecule type" value="Genomic_DNA"/>
</dbReference>
<evidence type="ECO:0000256" key="4">
    <source>
        <dbReference type="ARBA" id="ARBA00022824"/>
    </source>
</evidence>
<dbReference type="Pfam" id="PF06427">
    <property type="entry name" value="UDP-g_GGTase"/>
    <property type="match status" value="1"/>
</dbReference>
<feature type="domain" description="UGGT thioredoxin-like" evidence="10">
    <location>
        <begin position="514"/>
        <end position="847"/>
    </location>
</feature>
<dbReference type="UniPathway" id="UPA00378"/>
<feature type="compositionally biased region" description="Basic and acidic residues" evidence="6">
    <location>
        <begin position="1879"/>
        <end position="1893"/>
    </location>
</feature>
<dbReference type="Proteomes" id="UP000187283">
    <property type="component" value="Unassembled WGS sequence"/>
</dbReference>
<evidence type="ECO:0000259" key="8">
    <source>
        <dbReference type="Pfam" id="PF18400"/>
    </source>
</evidence>
<reference evidence="12 13" key="1">
    <citation type="submission" date="2017-01" db="EMBL/GenBank/DDBJ databases">
        <authorList>
            <person name="Mah S.A."/>
            <person name="Swanson W.J."/>
            <person name="Moy G.W."/>
            <person name="Vacquier V.D."/>
        </authorList>
    </citation>
    <scope>NUCLEOTIDE SEQUENCE [LARGE SCALE GENOMIC DNA]</scope>
    <source>
        <strain evidence="12 13">GSMNP</strain>
    </source>
</reference>
<keyword evidence="5" id="KW-0325">Glycoprotein</keyword>
<comment type="cofactor">
    <cofactor evidence="1">
        <name>Ca(2+)</name>
        <dbReference type="ChEBI" id="CHEBI:29108"/>
    </cofactor>
</comment>
<accession>A0A1R1YC16</accession>
<dbReference type="InterPro" id="IPR040693">
    <property type="entry name" value="UGGT_TRXL_1"/>
</dbReference>
<dbReference type="SUPFAM" id="SSF53448">
    <property type="entry name" value="Nucleotide-diphospho-sugar transferases"/>
    <property type="match status" value="1"/>
</dbReference>
<keyword evidence="3 7" id="KW-0732">Signal</keyword>
<feature type="region of interest" description="Disordered" evidence="6">
    <location>
        <begin position="957"/>
        <end position="997"/>
    </location>
</feature>
<evidence type="ECO:0000256" key="7">
    <source>
        <dbReference type="SAM" id="SignalP"/>
    </source>
</evidence>
<evidence type="ECO:0000256" key="3">
    <source>
        <dbReference type="ARBA" id="ARBA00022729"/>
    </source>
</evidence>
<dbReference type="InterPro" id="IPR040497">
    <property type="entry name" value="Glyco_transf_24"/>
</dbReference>
<evidence type="ECO:0000256" key="2">
    <source>
        <dbReference type="ARBA" id="ARBA00004319"/>
    </source>
</evidence>
<feature type="chain" id="PRO_5012593652" evidence="7">
    <location>
        <begin position="28"/>
        <end position="1893"/>
    </location>
</feature>
<dbReference type="CDD" id="cd06432">
    <property type="entry name" value="GT8_HUGT1_C_like"/>
    <property type="match status" value="1"/>
</dbReference>